<dbReference type="PANTHER" id="PTHR12935:SF0">
    <property type="entry name" value="GAMMA-GLUTAMYLCYCLOTRANSFERASE"/>
    <property type="match status" value="1"/>
</dbReference>
<evidence type="ECO:0000313" key="6">
    <source>
        <dbReference type="EMBL" id="KAG0291021.1"/>
    </source>
</evidence>
<dbReference type="Proteomes" id="UP000823405">
    <property type="component" value="Unassembled WGS sequence"/>
</dbReference>
<evidence type="ECO:0000313" key="7">
    <source>
        <dbReference type="Proteomes" id="UP000823405"/>
    </source>
</evidence>
<accession>A0A9P6QS43</accession>
<reference evidence="6" key="1">
    <citation type="journal article" date="2020" name="Fungal Divers.">
        <title>Resolving the Mortierellaceae phylogeny through synthesis of multi-gene phylogenetics and phylogenomics.</title>
        <authorList>
            <person name="Vandepol N."/>
            <person name="Liber J."/>
            <person name="Desiro A."/>
            <person name="Na H."/>
            <person name="Kennedy M."/>
            <person name="Barry K."/>
            <person name="Grigoriev I.V."/>
            <person name="Miller A.N."/>
            <person name="O'Donnell K."/>
            <person name="Stajich J.E."/>
            <person name="Bonito G."/>
        </authorList>
    </citation>
    <scope>NUCLEOTIDE SEQUENCE</scope>
    <source>
        <strain evidence="6">NVP60</strain>
    </source>
</reference>
<name>A0A9P6QS43_9FUNG</name>
<dbReference type="EMBL" id="JAAAIN010002677">
    <property type="protein sequence ID" value="KAG0291021.1"/>
    <property type="molecule type" value="Genomic_DNA"/>
</dbReference>
<keyword evidence="5" id="KW-1133">Transmembrane helix</keyword>
<organism evidence="6 7">
    <name type="scientific">Linnemannia gamsii</name>
    <dbReference type="NCBI Taxonomy" id="64522"/>
    <lineage>
        <taxon>Eukaryota</taxon>
        <taxon>Fungi</taxon>
        <taxon>Fungi incertae sedis</taxon>
        <taxon>Mucoromycota</taxon>
        <taxon>Mortierellomycotina</taxon>
        <taxon>Mortierellomycetes</taxon>
        <taxon>Mortierellales</taxon>
        <taxon>Mortierellaceae</taxon>
        <taxon>Linnemannia</taxon>
    </lineage>
</organism>
<dbReference type="OrthoDB" id="2017317at2759"/>
<dbReference type="GO" id="GO:0003839">
    <property type="term" value="F:gamma-glutamylcyclotransferase activity"/>
    <property type="evidence" value="ECO:0007669"/>
    <property type="project" value="UniProtKB-EC"/>
</dbReference>
<gene>
    <name evidence="6" type="ORF">BGZ97_006006</name>
</gene>
<evidence type="ECO:0000256" key="2">
    <source>
        <dbReference type="ARBA" id="ARBA00023239"/>
    </source>
</evidence>
<keyword evidence="2" id="KW-0456">Lyase</keyword>
<keyword evidence="7" id="KW-1185">Reference proteome</keyword>
<dbReference type="AlphaFoldDB" id="A0A9P6QS43"/>
<comment type="caution">
    <text evidence="6">The sequence shown here is derived from an EMBL/GenBank/DDBJ whole genome shotgun (WGS) entry which is preliminary data.</text>
</comment>
<feature type="active site" description="Proton acceptor" evidence="3">
    <location>
        <position position="139"/>
    </location>
</feature>
<dbReference type="PANTHER" id="PTHR12935">
    <property type="entry name" value="GAMMA-GLUTAMYLCYCLOTRANSFERASE"/>
    <property type="match status" value="1"/>
</dbReference>
<keyword evidence="5" id="KW-0812">Transmembrane</keyword>
<feature type="binding site" evidence="4">
    <location>
        <position position="188"/>
    </location>
    <ligand>
        <name>substrate</name>
    </ligand>
</feature>
<protein>
    <recommendedName>
        <fullName evidence="1">gamma-glutamylcyclotransferase</fullName>
        <ecNumber evidence="1">4.3.2.9</ecNumber>
    </recommendedName>
</protein>
<proteinExistence type="predicted"/>
<sequence>MTTDSLIDTTAPSTTTTTTPETIWYLAYGSNMDPKVFSGRRKIQPLESLVVTVPNYWLSFDIGGIPYVEPCFASILKMDHSRMHQKEYALEVHSRTMHGREFVWDESHSEHPQRSYPPVLQGVAHKITLRDWQLVIQSEGGWGHDVPTGYNQIQVDCVRRGSKEKLRAFVLESRPVSVKTHCQPSARYKNLLTAGAAHHHLDTSYQEYLANIVPYECTGVRSKVARVLFALINAPMILLFAGIVLRNKGKPTSILGCLVIDKSGRISAAIHDYMMAPIFGSGRCSSPQQQVLTRMRIQAALKMPLSEQERQTCREVEADKEPGVLKAAEKVVESVAE</sequence>
<evidence type="ECO:0000256" key="1">
    <source>
        <dbReference type="ARBA" id="ARBA00012346"/>
    </source>
</evidence>
<keyword evidence="5" id="KW-0472">Membrane</keyword>
<feature type="binding site" evidence="4">
    <location>
        <begin position="25"/>
        <end position="30"/>
    </location>
    <ligand>
        <name>substrate</name>
    </ligand>
</feature>
<feature type="transmembrane region" description="Helical" evidence="5">
    <location>
        <begin position="227"/>
        <end position="245"/>
    </location>
</feature>
<dbReference type="EC" id="4.3.2.9" evidence="1"/>
<evidence type="ECO:0000256" key="4">
    <source>
        <dbReference type="PIRSR" id="PIRSR617939-2"/>
    </source>
</evidence>
<evidence type="ECO:0000256" key="3">
    <source>
        <dbReference type="PIRSR" id="PIRSR617939-1"/>
    </source>
</evidence>
<dbReference type="InterPro" id="IPR017939">
    <property type="entry name" value="G-Glutamylcylcotransferase"/>
</dbReference>
<dbReference type="Gene3D" id="3.10.490.10">
    <property type="entry name" value="Gamma-glutamyl cyclotransferase-like"/>
    <property type="match status" value="1"/>
</dbReference>
<evidence type="ECO:0000256" key="5">
    <source>
        <dbReference type="SAM" id="Phobius"/>
    </source>
</evidence>